<dbReference type="Pfam" id="PF17164">
    <property type="entry name" value="DUF5122"/>
    <property type="match status" value="5"/>
</dbReference>
<evidence type="ECO:0000313" key="1">
    <source>
        <dbReference type="EMBL" id="MCY0108852.1"/>
    </source>
</evidence>
<dbReference type="Proteomes" id="UP001207830">
    <property type="component" value="Unassembled WGS sequence"/>
</dbReference>
<evidence type="ECO:0000313" key="2">
    <source>
        <dbReference type="Proteomes" id="UP001207830"/>
    </source>
</evidence>
<accession>A0ABT3YTY2</accession>
<dbReference type="InterPro" id="IPR013431">
    <property type="entry name" value="Delta_60_rpt"/>
</dbReference>
<protein>
    <recommendedName>
        <fullName evidence="3">Delta-60 repeat domain-containing protein</fullName>
    </recommendedName>
</protein>
<gene>
    <name evidence="1" type="ORF">NQF78_11045</name>
</gene>
<dbReference type="EMBL" id="JANIGP010000006">
    <property type="protein sequence ID" value="MCY0108852.1"/>
    <property type="molecule type" value="Genomic_DNA"/>
</dbReference>
<dbReference type="NCBIfam" id="TIGR02608">
    <property type="entry name" value="delta_60_rpt"/>
    <property type="match status" value="4"/>
</dbReference>
<comment type="caution">
    <text evidence="1">The sequence shown here is derived from an EMBL/GenBank/DDBJ whole genome shotgun (WGS) entry which is preliminary data.</text>
</comment>
<dbReference type="RefSeq" id="WP_267800655.1">
    <property type="nucleotide sequence ID" value="NZ_JANIGP010000006.1"/>
</dbReference>
<dbReference type="Gene3D" id="2.80.10.50">
    <property type="match status" value="2"/>
</dbReference>
<evidence type="ECO:0008006" key="3">
    <source>
        <dbReference type="Google" id="ProtNLM"/>
    </source>
</evidence>
<organism evidence="1 2">
    <name type="scientific">Pseudomonas monsensis</name>
    <dbReference type="NCBI Taxonomy" id="2745509"/>
    <lineage>
        <taxon>Bacteria</taxon>
        <taxon>Pseudomonadati</taxon>
        <taxon>Pseudomonadota</taxon>
        <taxon>Gammaproteobacteria</taxon>
        <taxon>Pseudomonadales</taxon>
        <taxon>Pseudomonadaceae</taxon>
        <taxon>Pseudomonas</taxon>
    </lineage>
</organism>
<reference evidence="1 2" key="1">
    <citation type="submission" date="2022-07" db="EMBL/GenBank/DDBJ databases">
        <title>Characterization of plant growth promoting rhizobacteria (PGPR) for use as bioinoculants in agriculture.</title>
        <authorList>
            <person name="Hassen A.I."/>
            <person name="Pierneef R."/>
        </authorList>
    </citation>
    <scope>NUCLEOTIDE SEQUENCE [LARGE SCALE GENOMIC DNA]</scope>
    <source>
        <strain evidence="1 2">SARCC-3054</strain>
    </source>
</reference>
<dbReference type="SUPFAM" id="SSF63829">
    <property type="entry name" value="Calcium-dependent phosphotriesterase"/>
    <property type="match status" value="1"/>
</dbReference>
<name>A0ABT3YTY2_9PSED</name>
<keyword evidence="2" id="KW-1185">Reference proteome</keyword>
<proteinExistence type="predicted"/>
<sequence length="416" mass="44773">MNSQDGASSVNNAGDLDPTFGVDGVVNVPIASGTLRCMVEDNQGSIVHGLWVGNEMWFYRIFANGSQDLQFGSDGVTRWEFAPGKLSVPVQLLQQADGKYVVIGALRDDRSDQRPKVAITRFNSNGTPDLVFGNKILPLPAQNNLFTEFPSYGCLQADGKILVAASYTLVDGQDQLVLRGSRLYRLQANGEADLEFGGGRGFVEVLMNGQNTEVKSVVVTRDGKIVVGGTTERVRVGSYDRKQSVARFLSNGALDDTFGRNGYWEADGDNVMGRVIFLEDKLIVVGYEVVKPSGYRVCVSRLTADGEFDPTFNNGIRLLTDVPMDVPGYALICNAVALQADGKIIAAGYAGFAARAYWLRIQTNGQLDPDFGDQGLHVHEPSNLMGGVLVQTTTGRILAAIDSAVAPAPRILGILA</sequence>